<evidence type="ECO:0000256" key="3">
    <source>
        <dbReference type="ARBA" id="ARBA00022989"/>
    </source>
</evidence>
<dbReference type="PANTHER" id="PTHR23507:SF1">
    <property type="entry name" value="FI18259P1-RELATED"/>
    <property type="match status" value="1"/>
</dbReference>
<dbReference type="AlphaFoldDB" id="A0A0A2VZY3"/>
<feature type="transmembrane region" description="Helical" evidence="6">
    <location>
        <begin position="475"/>
        <end position="493"/>
    </location>
</feature>
<feature type="transmembrane region" description="Helical" evidence="6">
    <location>
        <begin position="388"/>
        <end position="421"/>
    </location>
</feature>
<dbReference type="HOGENOM" id="CLU_013756_2_1_1"/>
<evidence type="ECO:0000256" key="2">
    <source>
        <dbReference type="ARBA" id="ARBA00022692"/>
    </source>
</evidence>
<dbReference type="Pfam" id="PF07690">
    <property type="entry name" value="MFS_1"/>
    <property type="match status" value="1"/>
</dbReference>
<reference evidence="7 8" key="1">
    <citation type="submission" date="2012-10" db="EMBL/GenBank/DDBJ databases">
        <title>Genome sequencing and analysis of entomopathogenic fungi Beauveria bassiana D1-5.</title>
        <authorList>
            <person name="Li Q."/>
            <person name="Wang L."/>
            <person name="Zhang Z."/>
            <person name="Wang Q."/>
            <person name="Ren J."/>
            <person name="Wang M."/>
            <person name="Xu W."/>
            <person name="Wang J."/>
            <person name="Lu Y."/>
            <person name="Du Q."/>
            <person name="Sun Z."/>
        </authorList>
    </citation>
    <scope>NUCLEOTIDE SEQUENCE [LARGE SCALE GENOMIC DNA]</scope>
    <source>
        <strain evidence="7 8">D1-5</strain>
    </source>
</reference>
<dbReference type="OrthoDB" id="3026777at2759"/>
<dbReference type="GO" id="GO:0022857">
    <property type="term" value="F:transmembrane transporter activity"/>
    <property type="evidence" value="ECO:0007669"/>
    <property type="project" value="InterPro"/>
</dbReference>
<dbReference type="Gene3D" id="1.20.1250.20">
    <property type="entry name" value="MFS general substrate transporter like domains"/>
    <property type="match status" value="1"/>
</dbReference>
<evidence type="ECO:0000256" key="5">
    <source>
        <dbReference type="SAM" id="MobiDB-lite"/>
    </source>
</evidence>
<feature type="transmembrane region" description="Helical" evidence="6">
    <location>
        <begin position="199"/>
        <end position="221"/>
    </location>
</feature>
<comment type="subcellular location">
    <subcellularLocation>
        <location evidence="1">Membrane</location>
        <topology evidence="1">Multi-pass membrane protein</topology>
    </subcellularLocation>
</comment>
<keyword evidence="3 6" id="KW-1133">Transmembrane helix</keyword>
<dbReference type="InterPro" id="IPR036259">
    <property type="entry name" value="MFS_trans_sf"/>
</dbReference>
<sequence>MASPSETAALLSGDGDGDDVQSTTRSEAATAAAHHHRRLVLSIVLISVVAADFGNALSLAPQLKLYESLICGRIFGRVAANDDDLICKSPRVQSELAILIGWKDTFDQIPGIALVLLYGWAADVIGRKPVLLLALGGLFFEDVAVRLLTWWTFTTPSSSLRLIWLAPIFQVMGGGPGTATSMAYSIITDTFSAADRTSVYFYLGAAILIGEFLATPLSALLMTWTPWLPFLAGTGCQIIAFSAASFLPETKRAGAASTVPVPVPQAAESMVSGAAPMKNSWFWQKCFDLASALNAHWKTTRSSKTGFNTTCMFASFLTASVGSSSLSFMTQYASRRFSWSIPKASLLLSLKGAINIVCLLVVLPNVSRVLSQTMPATAKELRIVKGSVLCWTVGLALMAFAAQAAPFIVGITILSLGSGYLASLRSLANALVPQAQVGLVNGQIGLATGVGSLVAGPSMAAAFQRGMRLDGLWSGLPYIIAAVLFSAATALAWCIDVTSDSHPCATSSADED</sequence>
<accession>A0A0A2VZY3</accession>
<proteinExistence type="predicted"/>
<keyword evidence="4 6" id="KW-0472">Membrane</keyword>
<dbReference type="SUPFAM" id="SSF103473">
    <property type="entry name" value="MFS general substrate transporter"/>
    <property type="match status" value="1"/>
</dbReference>
<keyword evidence="2 6" id="KW-0812">Transmembrane</keyword>
<feature type="region of interest" description="Disordered" evidence="5">
    <location>
        <begin position="1"/>
        <end position="27"/>
    </location>
</feature>
<comment type="caution">
    <text evidence="7">The sequence shown here is derived from an EMBL/GenBank/DDBJ whole genome shotgun (WGS) entry which is preliminary data.</text>
</comment>
<organism evidence="7 8">
    <name type="scientific">Beauveria bassiana D1-5</name>
    <dbReference type="NCBI Taxonomy" id="1245745"/>
    <lineage>
        <taxon>Eukaryota</taxon>
        <taxon>Fungi</taxon>
        <taxon>Dikarya</taxon>
        <taxon>Ascomycota</taxon>
        <taxon>Pezizomycotina</taxon>
        <taxon>Sordariomycetes</taxon>
        <taxon>Hypocreomycetidae</taxon>
        <taxon>Hypocreales</taxon>
        <taxon>Cordycipitaceae</taxon>
        <taxon>Beauveria</taxon>
    </lineage>
</organism>
<feature type="transmembrane region" description="Helical" evidence="6">
    <location>
        <begin position="346"/>
        <end position="367"/>
    </location>
</feature>
<dbReference type="eggNOG" id="ENOG502RX8M">
    <property type="taxonomic scope" value="Eukaryota"/>
</dbReference>
<dbReference type="InterPro" id="IPR011701">
    <property type="entry name" value="MFS"/>
</dbReference>
<dbReference type="GO" id="GO:0016020">
    <property type="term" value="C:membrane"/>
    <property type="evidence" value="ECO:0007669"/>
    <property type="project" value="UniProtKB-SubCell"/>
</dbReference>
<gene>
    <name evidence="7" type="ORF">BBAD15_g8391</name>
</gene>
<evidence type="ECO:0000313" key="7">
    <source>
        <dbReference type="EMBL" id="KGQ06289.1"/>
    </source>
</evidence>
<evidence type="ECO:0000256" key="1">
    <source>
        <dbReference type="ARBA" id="ARBA00004141"/>
    </source>
</evidence>
<dbReference type="EMBL" id="ANFO01000839">
    <property type="protein sequence ID" value="KGQ06289.1"/>
    <property type="molecule type" value="Genomic_DNA"/>
</dbReference>
<protein>
    <submittedName>
        <fullName evidence="7">Uncharacterized protein</fullName>
    </submittedName>
</protein>
<evidence type="ECO:0000256" key="6">
    <source>
        <dbReference type="SAM" id="Phobius"/>
    </source>
</evidence>
<feature type="transmembrane region" description="Helical" evidence="6">
    <location>
        <begin position="441"/>
        <end position="463"/>
    </location>
</feature>
<feature type="transmembrane region" description="Helical" evidence="6">
    <location>
        <begin position="306"/>
        <end position="326"/>
    </location>
</feature>
<evidence type="ECO:0000256" key="4">
    <source>
        <dbReference type="ARBA" id="ARBA00023136"/>
    </source>
</evidence>
<name>A0A0A2VZY3_BEABA</name>
<evidence type="ECO:0000313" key="8">
    <source>
        <dbReference type="Proteomes" id="UP000030106"/>
    </source>
</evidence>
<dbReference type="PANTHER" id="PTHR23507">
    <property type="entry name" value="ZGC:174356"/>
    <property type="match status" value="1"/>
</dbReference>
<feature type="transmembrane region" description="Helical" evidence="6">
    <location>
        <begin position="39"/>
        <end position="60"/>
    </location>
</feature>
<feature type="transmembrane region" description="Helical" evidence="6">
    <location>
        <begin position="227"/>
        <end position="247"/>
    </location>
</feature>
<dbReference type="Proteomes" id="UP000030106">
    <property type="component" value="Unassembled WGS sequence"/>
</dbReference>
<feature type="transmembrane region" description="Helical" evidence="6">
    <location>
        <begin position="163"/>
        <end position="187"/>
    </location>
</feature>
<feature type="transmembrane region" description="Helical" evidence="6">
    <location>
        <begin position="130"/>
        <end position="151"/>
    </location>
</feature>